<evidence type="ECO:0000313" key="1">
    <source>
        <dbReference type="EMBL" id="AMO95909.1"/>
    </source>
</evidence>
<reference evidence="1 2" key="1">
    <citation type="submission" date="2015-11" db="EMBL/GenBank/DDBJ databases">
        <title>Exploring the genomic traits of fungus-feeding bacterial genus Collimonas.</title>
        <authorList>
            <person name="Song C."/>
            <person name="Schmidt R."/>
            <person name="de Jager V."/>
            <person name="Krzyzanowska D."/>
            <person name="Jongedijk E."/>
            <person name="Cankar K."/>
            <person name="Beekwilder J."/>
            <person name="van Veen A."/>
            <person name="de Boer W."/>
            <person name="van Veen J.A."/>
            <person name="Garbeva P."/>
        </authorList>
    </citation>
    <scope>NUCLEOTIDE SEQUENCE [LARGE SCALE GENOMIC DNA]</scope>
    <source>
        <strain evidence="1 2">Ter6</strain>
    </source>
</reference>
<proteinExistence type="predicted"/>
<dbReference type="EMBL" id="CP013232">
    <property type="protein sequence ID" value="AMO95909.1"/>
    <property type="molecule type" value="Genomic_DNA"/>
</dbReference>
<protein>
    <submittedName>
        <fullName evidence="1">Uncharacterized protein</fullName>
    </submittedName>
</protein>
<gene>
    <name evidence="1" type="ORF">CFter6_3266</name>
</gene>
<evidence type="ECO:0000313" key="2">
    <source>
        <dbReference type="Proteomes" id="UP000072421"/>
    </source>
</evidence>
<dbReference type="AlphaFoldDB" id="A0A127PDN5"/>
<dbReference type="Proteomes" id="UP000072421">
    <property type="component" value="Chromosome"/>
</dbReference>
<accession>A0A127PDN5</accession>
<organism evidence="1">
    <name type="scientific">Collimonas fungivorans</name>
    <dbReference type="NCBI Taxonomy" id="158899"/>
    <lineage>
        <taxon>Bacteria</taxon>
        <taxon>Pseudomonadati</taxon>
        <taxon>Pseudomonadota</taxon>
        <taxon>Betaproteobacteria</taxon>
        <taxon>Burkholderiales</taxon>
        <taxon>Oxalobacteraceae</taxon>
        <taxon>Collimonas</taxon>
    </lineage>
</organism>
<sequence length="43" mass="5069">MCQFHYFYPDLTAYGRSGFPACLFYCKLFVADYSLYCKIHTSP</sequence>
<name>A0A127PDN5_9BURK</name>